<name>L8X4B9_THACA</name>
<dbReference type="EMBL" id="AFRT01000538">
    <property type="protein sequence ID" value="ELU43474.1"/>
    <property type="molecule type" value="Genomic_DNA"/>
</dbReference>
<sequence>MGHYALVVRRPKRIKEFGRDGEKGDMLNVRIMRRVFYQTYDDGCYGSILDICQSKICGRKECALTSTHQPVLSPPVKSEMRIEMARSIAQTCVTPLCPRSCTVNVSWWNKQPKKKALVQNHWC</sequence>
<protein>
    <submittedName>
        <fullName evidence="1">Uncharacterized protein</fullName>
    </submittedName>
</protein>
<organism evidence="1 2">
    <name type="scientific">Thanatephorus cucumeris (strain AG1-IA)</name>
    <name type="common">Rice sheath blight fungus</name>
    <name type="synonym">Rhizoctonia solani</name>
    <dbReference type="NCBI Taxonomy" id="983506"/>
    <lineage>
        <taxon>Eukaryota</taxon>
        <taxon>Fungi</taxon>
        <taxon>Dikarya</taxon>
        <taxon>Basidiomycota</taxon>
        <taxon>Agaricomycotina</taxon>
        <taxon>Agaricomycetes</taxon>
        <taxon>Cantharellales</taxon>
        <taxon>Ceratobasidiaceae</taxon>
        <taxon>Rhizoctonia</taxon>
        <taxon>Rhizoctonia solani AG-1</taxon>
    </lineage>
</organism>
<keyword evidence="2" id="KW-1185">Reference proteome</keyword>
<comment type="caution">
    <text evidence="1">The sequence shown here is derived from an EMBL/GenBank/DDBJ whole genome shotgun (WGS) entry which is preliminary data.</text>
</comment>
<dbReference type="Proteomes" id="UP000011668">
    <property type="component" value="Unassembled WGS sequence"/>
</dbReference>
<dbReference type="HOGENOM" id="CLU_2016766_0_0_1"/>
<accession>L8X4B9</accession>
<evidence type="ECO:0000313" key="1">
    <source>
        <dbReference type="EMBL" id="ELU43474.1"/>
    </source>
</evidence>
<gene>
    <name evidence="1" type="ORF">AG1IA_02505</name>
</gene>
<reference evidence="1 2" key="1">
    <citation type="journal article" date="2013" name="Nat. Commun.">
        <title>The evolution and pathogenic mechanisms of the rice sheath blight pathogen.</title>
        <authorList>
            <person name="Zheng A."/>
            <person name="Lin R."/>
            <person name="Xu L."/>
            <person name="Qin P."/>
            <person name="Tang C."/>
            <person name="Ai P."/>
            <person name="Zhang D."/>
            <person name="Liu Y."/>
            <person name="Sun Z."/>
            <person name="Feng H."/>
            <person name="Wang Y."/>
            <person name="Chen Y."/>
            <person name="Liang X."/>
            <person name="Fu R."/>
            <person name="Li Q."/>
            <person name="Zhang J."/>
            <person name="Yu X."/>
            <person name="Xie Z."/>
            <person name="Ding L."/>
            <person name="Guan P."/>
            <person name="Tang J."/>
            <person name="Liang Y."/>
            <person name="Wang S."/>
            <person name="Deng Q."/>
            <person name="Li S."/>
            <person name="Zhu J."/>
            <person name="Wang L."/>
            <person name="Liu H."/>
            <person name="Li P."/>
        </authorList>
    </citation>
    <scope>NUCLEOTIDE SEQUENCE [LARGE SCALE GENOMIC DNA]</scope>
    <source>
        <strain evidence="2">AG-1 IA</strain>
    </source>
</reference>
<evidence type="ECO:0000313" key="2">
    <source>
        <dbReference type="Proteomes" id="UP000011668"/>
    </source>
</evidence>
<proteinExistence type="predicted"/>
<dbReference type="AlphaFoldDB" id="L8X4B9"/>